<evidence type="ECO:0000256" key="1">
    <source>
        <dbReference type="ARBA" id="ARBA00004651"/>
    </source>
</evidence>
<evidence type="ECO:0000256" key="5">
    <source>
        <dbReference type="ARBA" id="ARBA00023136"/>
    </source>
</evidence>
<dbReference type="PANTHER" id="PTHR35007">
    <property type="entry name" value="INTEGRAL MEMBRANE PROTEIN-RELATED"/>
    <property type="match status" value="1"/>
</dbReference>
<reference evidence="8 9" key="1">
    <citation type="submission" date="2017-10" db="EMBL/GenBank/DDBJ databases">
        <title>Sequencing the genomes of 1000 actinobacteria strains.</title>
        <authorList>
            <person name="Klenk H.-P."/>
        </authorList>
    </citation>
    <scope>NUCLEOTIDE SEQUENCE [LARGE SCALE GENOMIC DNA]</scope>
    <source>
        <strain evidence="8 9">DSM 18966</strain>
    </source>
</reference>
<sequence length="205" mass="21029">MNEALLAGLTSSTVHAGLLVTLLARVAVLPWSSARRWSVDRSRPRLHRRRRGSGAPVADGAPVRVELTVVLDLLSAALGSGAGLPRALEATGDALGGPDRAVLRGAASALLLGASWDAAWAGSGERFAHVADALQPAWAHGAAPRDALRLAGVRIDQDARTRARTAAARLGVHLVLPLGVCFLPAFVLIGLVPVLVSLGAGVLGP</sequence>
<dbReference type="RefSeq" id="WP_245862620.1">
    <property type="nucleotide sequence ID" value="NZ_PDJG01000001.1"/>
</dbReference>
<dbReference type="EMBL" id="PDJG01000001">
    <property type="protein sequence ID" value="PFG35161.1"/>
    <property type="molecule type" value="Genomic_DNA"/>
</dbReference>
<evidence type="ECO:0000256" key="4">
    <source>
        <dbReference type="ARBA" id="ARBA00022989"/>
    </source>
</evidence>
<feature type="transmembrane region" description="Helical" evidence="6">
    <location>
        <begin position="170"/>
        <end position="196"/>
    </location>
</feature>
<evidence type="ECO:0000256" key="2">
    <source>
        <dbReference type="ARBA" id="ARBA00022475"/>
    </source>
</evidence>
<accession>A0A2A9E9F6</accession>
<keyword evidence="5 6" id="KW-0472">Membrane</keyword>
<gene>
    <name evidence="8" type="ORF">ATL42_3099</name>
</gene>
<protein>
    <submittedName>
        <fullName evidence="8">Type II secretion system (T2SS) protein F</fullName>
    </submittedName>
</protein>
<dbReference type="InterPro" id="IPR018076">
    <property type="entry name" value="T2SS_GspF_dom"/>
</dbReference>
<dbReference type="Proteomes" id="UP000225548">
    <property type="component" value="Unassembled WGS sequence"/>
</dbReference>
<feature type="transmembrane region" description="Helical" evidence="6">
    <location>
        <begin position="6"/>
        <end position="28"/>
    </location>
</feature>
<comment type="subcellular location">
    <subcellularLocation>
        <location evidence="1">Cell membrane</location>
        <topology evidence="1">Multi-pass membrane protein</topology>
    </subcellularLocation>
</comment>
<evidence type="ECO:0000313" key="8">
    <source>
        <dbReference type="EMBL" id="PFG35161.1"/>
    </source>
</evidence>
<keyword evidence="2" id="KW-1003">Cell membrane</keyword>
<dbReference type="GO" id="GO:0005886">
    <property type="term" value="C:plasma membrane"/>
    <property type="evidence" value="ECO:0007669"/>
    <property type="project" value="UniProtKB-SubCell"/>
</dbReference>
<evidence type="ECO:0000313" key="9">
    <source>
        <dbReference type="Proteomes" id="UP000225548"/>
    </source>
</evidence>
<evidence type="ECO:0000256" key="3">
    <source>
        <dbReference type="ARBA" id="ARBA00022692"/>
    </source>
</evidence>
<evidence type="ECO:0000259" key="7">
    <source>
        <dbReference type="Pfam" id="PF00482"/>
    </source>
</evidence>
<keyword evidence="9" id="KW-1185">Reference proteome</keyword>
<feature type="domain" description="Type II secretion system protein GspF" evidence="7">
    <location>
        <begin position="71"/>
        <end position="191"/>
    </location>
</feature>
<keyword evidence="3 6" id="KW-0812">Transmembrane</keyword>
<name>A0A2A9E9F6_9MICO</name>
<dbReference type="Pfam" id="PF00482">
    <property type="entry name" value="T2SSF"/>
    <property type="match status" value="1"/>
</dbReference>
<dbReference type="PANTHER" id="PTHR35007:SF3">
    <property type="entry name" value="POSSIBLE CONSERVED ALANINE RICH MEMBRANE PROTEIN"/>
    <property type="match status" value="1"/>
</dbReference>
<comment type="caution">
    <text evidence="8">The sequence shown here is derived from an EMBL/GenBank/DDBJ whole genome shotgun (WGS) entry which is preliminary data.</text>
</comment>
<dbReference type="AlphaFoldDB" id="A0A2A9E9F6"/>
<keyword evidence="4 6" id="KW-1133">Transmembrane helix</keyword>
<organism evidence="8 9">
    <name type="scientific">Sanguibacter antarcticus</name>
    <dbReference type="NCBI Taxonomy" id="372484"/>
    <lineage>
        <taxon>Bacteria</taxon>
        <taxon>Bacillati</taxon>
        <taxon>Actinomycetota</taxon>
        <taxon>Actinomycetes</taxon>
        <taxon>Micrococcales</taxon>
        <taxon>Sanguibacteraceae</taxon>
        <taxon>Sanguibacter</taxon>
    </lineage>
</organism>
<evidence type="ECO:0000256" key="6">
    <source>
        <dbReference type="SAM" id="Phobius"/>
    </source>
</evidence>
<proteinExistence type="predicted"/>